<evidence type="ECO:0000256" key="7">
    <source>
        <dbReference type="ARBA" id="ARBA00023014"/>
    </source>
</evidence>
<dbReference type="EMBL" id="AFUV01000025">
    <property type="protein sequence ID" value="EGV04830.1"/>
    <property type="molecule type" value="Genomic_DNA"/>
</dbReference>
<dbReference type="PANTHER" id="PTHR43545">
    <property type="entry name" value="FORMATE DEHYDROGENASE, NITRATE-INDUCIBLE, IRON-SULFUR SUBUNIT"/>
    <property type="match status" value="1"/>
</dbReference>
<keyword evidence="3" id="KW-0004">4Fe-4S</keyword>
<dbReference type="Gene3D" id="3.30.70.20">
    <property type="match status" value="1"/>
</dbReference>
<dbReference type="GO" id="GO:0030313">
    <property type="term" value="C:cell envelope"/>
    <property type="evidence" value="ECO:0007669"/>
    <property type="project" value="UniProtKB-SubCell"/>
</dbReference>
<evidence type="ECO:0000256" key="4">
    <source>
        <dbReference type="ARBA" id="ARBA00022723"/>
    </source>
</evidence>
<evidence type="ECO:0000313" key="11">
    <source>
        <dbReference type="Proteomes" id="UP000006235"/>
    </source>
</evidence>
<evidence type="ECO:0000256" key="8">
    <source>
        <dbReference type="SAM" id="SignalP"/>
    </source>
</evidence>
<dbReference type="GO" id="GO:0046872">
    <property type="term" value="F:metal ion binding"/>
    <property type="evidence" value="ECO:0007669"/>
    <property type="project" value="UniProtKB-KW"/>
</dbReference>
<evidence type="ECO:0000313" key="10">
    <source>
        <dbReference type="EMBL" id="EGV04830.1"/>
    </source>
</evidence>
<dbReference type="InterPro" id="IPR006311">
    <property type="entry name" value="TAT_signal"/>
</dbReference>
<dbReference type="SUPFAM" id="SSF54862">
    <property type="entry name" value="4Fe-4S ferredoxins"/>
    <property type="match status" value="1"/>
</dbReference>
<evidence type="ECO:0000256" key="1">
    <source>
        <dbReference type="ARBA" id="ARBA00001966"/>
    </source>
</evidence>
<keyword evidence="6" id="KW-0408">Iron</keyword>
<protein>
    <submittedName>
        <fullName evidence="10">Hydrogenase-2 operon protein HybA family protein</fullName>
    </submittedName>
</protein>
<evidence type="ECO:0000256" key="2">
    <source>
        <dbReference type="ARBA" id="ARBA00004196"/>
    </source>
</evidence>
<accession>F9QC91</accession>
<comment type="caution">
    <text evidence="10">The sequence shown here is derived from an EMBL/GenBank/DDBJ whole genome shotgun (WGS) entry which is preliminary data.</text>
</comment>
<comment type="subcellular location">
    <subcellularLocation>
        <location evidence="2">Cell envelope</location>
    </subcellularLocation>
</comment>
<gene>
    <name evidence="10" type="ORF">HMPREF9952_1099</name>
</gene>
<organism evidence="10 11">
    <name type="scientific">Haemophilus pittmaniae HK 85</name>
    <dbReference type="NCBI Taxonomy" id="1035188"/>
    <lineage>
        <taxon>Bacteria</taxon>
        <taxon>Pseudomonadati</taxon>
        <taxon>Pseudomonadota</taxon>
        <taxon>Gammaproteobacteria</taxon>
        <taxon>Pasteurellales</taxon>
        <taxon>Pasteurellaceae</taxon>
        <taxon>Haemophilus</taxon>
    </lineage>
</organism>
<dbReference type="Proteomes" id="UP000006235">
    <property type="component" value="Unassembled WGS sequence"/>
</dbReference>
<feature type="chain" id="PRO_5003393210" evidence="8">
    <location>
        <begin position="26"/>
        <end position="126"/>
    </location>
</feature>
<evidence type="ECO:0000256" key="6">
    <source>
        <dbReference type="ARBA" id="ARBA00023004"/>
    </source>
</evidence>
<dbReference type="InterPro" id="IPR017896">
    <property type="entry name" value="4Fe4S_Fe-S-bd"/>
</dbReference>
<keyword evidence="5" id="KW-0677">Repeat</keyword>
<keyword evidence="7" id="KW-0411">Iron-sulfur</keyword>
<sequence>MDRRKFLKAGLLGGAVSTLPVSAQASETVEPIPGALGMLYDSTLCVGCQACVAECQQVNHTPVNPKGEQIWANNDKLSPFTRNIIQVWSDGDGKNKDKTENGYAYVKNNVCIAWIQTVLPFARYKL</sequence>
<dbReference type="InterPro" id="IPR051555">
    <property type="entry name" value="FDH_Electron_Transfer_Unit"/>
</dbReference>
<dbReference type="PROSITE" id="PS51379">
    <property type="entry name" value="4FE4S_FER_2"/>
    <property type="match status" value="1"/>
</dbReference>
<reference evidence="10 11" key="1">
    <citation type="submission" date="2011-07" db="EMBL/GenBank/DDBJ databases">
        <authorList>
            <person name="Harkins D.M."/>
            <person name="Madupu R."/>
            <person name="Durkin A.S."/>
            <person name="Torralba M."/>
            <person name="Methe B."/>
            <person name="Sutton G.G."/>
            <person name="Nelson K.E."/>
        </authorList>
    </citation>
    <scope>NUCLEOTIDE SEQUENCE [LARGE SCALE GENOMIC DNA]</scope>
    <source>
        <strain evidence="10 11">HK 85</strain>
    </source>
</reference>
<keyword evidence="4" id="KW-0479">Metal-binding</keyword>
<evidence type="ECO:0000256" key="5">
    <source>
        <dbReference type="ARBA" id="ARBA00022737"/>
    </source>
</evidence>
<feature type="domain" description="4Fe-4S ferredoxin-type" evidence="9">
    <location>
        <begin position="36"/>
        <end position="66"/>
    </location>
</feature>
<dbReference type="PANTHER" id="PTHR43545:SF1">
    <property type="entry name" value="HYDROGENASE-2 OPERON PROTEIN HYBA"/>
    <property type="match status" value="1"/>
</dbReference>
<name>F9QC91_9PAST</name>
<evidence type="ECO:0000256" key="3">
    <source>
        <dbReference type="ARBA" id="ARBA00022485"/>
    </source>
</evidence>
<comment type="cofactor">
    <cofactor evidence="1">
        <name>[4Fe-4S] cluster</name>
        <dbReference type="ChEBI" id="CHEBI:49883"/>
    </cofactor>
</comment>
<keyword evidence="8" id="KW-0732">Signal</keyword>
<evidence type="ECO:0000259" key="9">
    <source>
        <dbReference type="PROSITE" id="PS51379"/>
    </source>
</evidence>
<feature type="signal peptide" evidence="8">
    <location>
        <begin position="1"/>
        <end position="25"/>
    </location>
</feature>
<dbReference type="PROSITE" id="PS51318">
    <property type="entry name" value="TAT"/>
    <property type="match status" value="1"/>
</dbReference>
<dbReference type="GO" id="GO:0051539">
    <property type="term" value="F:4 iron, 4 sulfur cluster binding"/>
    <property type="evidence" value="ECO:0007669"/>
    <property type="project" value="UniProtKB-KW"/>
</dbReference>
<proteinExistence type="predicted"/>
<dbReference type="STRING" id="1035188.HMPREF9952_1099"/>
<dbReference type="AlphaFoldDB" id="F9QC91"/>